<dbReference type="InterPro" id="IPR012340">
    <property type="entry name" value="NA-bd_OB-fold"/>
</dbReference>
<dbReference type="GO" id="GO:0003697">
    <property type="term" value="F:single-stranded DNA binding"/>
    <property type="evidence" value="ECO:0007669"/>
    <property type="project" value="TreeGrafter"/>
</dbReference>
<evidence type="ECO:0000313" key="9">
    <source>
        <dbReference type="Proteomes" id="UP000094389"/>
    </source>
</evidence>
<dbReference type="SUPFAM" id="SSF46785">
    <property type="entry name" value="Winged helix' DNA-binding domain"/>
    <property type="match status" value="1"/>
</dbReference>
<dbReference type="Pfam" id="PF01336">
    <property type="entry name" value="tRNA_anti-codon"/>
    <property type="match status" value="1"/>
</dbReference>
<keyword evidence="2" id="KW-0238">DNA-binding</keyword>
<dbReference type="PIRSF" id="PIRSF036949">
    <property type="entry name" value="RPA32"/>
    <property type="match status" value="1"/>
</dbReference>
<dbReference type="RefSeq" id="XP_020071001.1">
    <property type="nucleotide sequence ID" value="XM_020213669.1"/>
</dbReference>
<evidence type="ECO:0000256" key="4">
    <source>
        <dbReference type="SAM" id="MobiDB-lite"/>
    </source>
</evidence>
<dbReference type="GO" id="GO:0000724">
    <property type="term" value="P:double-strand break repair via homologous recombination"/>
    <property type="evidence" value="ECO:0007669"/>
    <property type="project" value="TreeGrafter"/>
</dbReference>
<evidence type="ECO:0000256" key="3">
    <source>
        <dbReference type="ARBA" id="ARBA00023242"/>
    </source>
</evidence>
<reference evidence="6" key="1">
    <citation type="submission" date="2014-12" db="EMBL/GenBank/DDBJ databases">
        <authorList>
            <person name="Jaenicke S."/>
        </authorList>
    </citation>
    <scope>NUCLEOTIDE SEQUENCE [LARGE SCALE GENOMIC DNA]</scope>
    <source>
        <strain evidence="6">CBS1600</strain>
    </source>
</reference>
<dbReference type="OMA" id="SFGNKRY"/>
<reference evidence="8" key="2">
    <citation type="journal article" date="2015" name="J. Biotechnol.">
        <title>The structure of the Cyberlindnera jadinii genome and its relation to Candida utilis analyzed by the occurrence of single nucleotide polymorphisms.</title>
        <authorList>
            <person name="Rupp O."/>
            <person name="Brinkrolf K."/>
            <person name="Buerth C."/>
            <person name="Kunigo M."/>
            <person name="Schneider J."/>
            <person name="Jaenicke S."/>
            <person name="Goesmann A."/>
            <person name="Puehler A."/>
            <person name="Jaeger K.-E."/>
            <person name="Ernst J.F."/>
        </authorList>
    </citation>
    <scope>NUCLEOTIDE SEQUENCE [LARGE SCALE GENOMIC DNA]</scope>
    <source>
        <strain evidence="8">ATCC 18201 / CBS 1600 / BCRC 20928 / JCM 3617 / NBRC 0987 / NRRL Y-1542</strain>
    </source>
</reference>
<name>A0A0H5C9E0_CYBJN</name>
<dbReference type="Gene3D" id="2.40.50.140">
    <property type="entry name" value="Nucleic acid-binding proteins"/>
    <property type="match status" value="1"/>
</dbReference>
<accession>A0A0H5C9E0</accession>
<dbReference type="InterPro" id="IPR040260">
    <property type="entry name" value="RFA2-like"/>
</dbReference>
<dbReference type="EMBL" id="KV453929">
    <property type="protein sequence ID" value="ODV73962.1"/>
    <property type="molecule type" value="Genomic_DNA"/>
</dbReference>
<dbReference type="PANTHER" id="PTHR13989">
    <property type="entry name" value="REPLICATION PROTEIN A-RELATED"/>
    <property type="match status" value="1"/>
</dbReference>
<keyword evidence="9" id="KW-1185">Reference proteome</keyword>
<evidence type="ECO:0000313" key="8">
    <source>
        <dbReference type="Proteomes" id="UP000038830"/>
    </source>
</evidence>
<dbReference type="InterPro" id="IPR014646">
    <property type="entry name" value="Rfa2/RPA32"/>
</dbReference>
<accession>A0A1E4S3I6</accession>
<dbReference type="InterPro" id="IPR004365">
    <property type="entry name" value="NA-bd_OB_tRNA"/>
</dbReference>
<protein>
    <submittedName>
        <fullName evidence="7">Nucleic acid-binding protein</fullName>
    </submittedName>
    <submittedName>
        <fullName evidence="6">RFA2 protein</fullName>
    </submittedName>
</protein>
<evidence type="ECO:0000259" key="5">
    <source>
        <dbReference type="Pfam" id="PF01336"/>
    </source>
</evidence>
<evidence type="ECO:0000256" key="2">
    <source>
        <dbReference type="ARBA" id="ARBA00023125"/>
    </source>
</evidence>
<dbReference type="SUPFAM" id="SSF50249">
    <property type="entry name" value="Nucleic acid-binding proteins"/>
    <property type="match status" value="1"/>
</dbReference>
<organism evidence="6 8">
    <name type="scientific">Cyberlindnera jadinii (strain ATCC 18201 / CBS 1600 / BCRC 20928 / JCM 3617 / NBRC 0987 / NRRL Y-1542)</name>
    <name type="common">Torula yeast</name>
    <name type="synonym">Candida utilis</name>
    <dbReference type="NCBI Taxonomy" id="983966"/>
    <lineage>
        <taxon>Eukaryota</taxon>
        <taxon>Fungi</taxon>
        <taxon>Dikarya</taxon>
        <taxon>Ascomycota</taxon>
        <taxon>Saccharomycotina</taxon>
        <taxon>Saccharomycetes</taxon>
        <taxon>Phaffomycetales</taxon>
        <taxon>Phaffomycetaceae</taxon>
        <taxon>Cyberlindnera</taxon>
    </lineage>
</organism>
<evidence type="ECO:0000313" key="6">
    <source>
        <dbReference type="EMBL" id="CEP25011.1"/>
    </source>
</evidence>
<gene>
    <name evidence="6" type="primary">RFA2</name>
    <name evidence="6" type="ORF">BN1211_5992</name>
    <name evidence="7" type="ORF">CYBJADRAFT_162152</name>
</gene>
<proteinExistence type="predicted"/>
<dbReference type="GO" id="GO:0000781">
    <property type="term" value="C:chromosome, telomeric region"/>
    <property type="evidence" value="ECO:0007669"/>
    <property type="project" value="TreeGrafter"/>
</dbReference>
<dbReference type="GO" id="GO:0006289">
    <property type="term" value="P:nucleotide-excision repair"/>
    <property type="evidence" value="ECO:0007669"/>
    <property type="project" value="TreeGrafter"/>
</dbReference>
<dbReference type="EMBL" id="CDQK01000007">
    <property type="protein sequence ID" value="CEP25011.1"/>
    <property type="molecule type" value="Genomic_DNA"/>
</dbReference>
<sequence length="260" mass="28726">MTTYQPYGGYNNDFGNDFNSGGFDNNNGTNQGSSQQRTQTRSSLTPVTIKMLNESTPQVQDGEFIVHNIELNLVSFCGIVRNITDNTSNLVVQLEDGTGAIEIRAWINDSSPDEHKDLEVGKYFFVTGSLKDFQGKKNVQHATFTKVDDFNQVIYHQLSAIDVYLRANGKLGSDGSATKQKEALFVGDDDNKTTGSNLSISDRILECITEHTPSMPEGVPVQFIAQTLNMLVDDVQLYCGKLTEDAKIFVGYHENGYLAV</sequence>
<reference evidence="7 9" key="3">
    <citation type="journal article" date="2016" name="Proc. Natl. Acad. Sci. U.S.A.">
        <title>Comparative genomics of biotechnologically important yeasts.</title>
        <authorList>
            <person name="Riley R."/>
            <person name="Haridas S."/>
            <person name="Wolfe K.H."/>
            <person name="Lopes M.R."/>
            <person name="Hittinger C.T."/>
            <person name="Goeker M."/>
            <person name="Salamov A.A."/>
            <person name="Wisecaver J.H."/>
            <person name="Long T.M."/>
            <person name="Calvey C.H."/>
            <person name="Aerts A.L."/>
            <person name="Barry K.W."/>
            <person name="Choi C."/>
            <person name="Clum A."/>
            <person name="Coughlan A.Y."/>
            <person name="Deshpande S."/>
            <person name="Douglass A.P."/>
            <person name="Hanson S.J."/>
            <person name="Klenk H.-P."/>
            <person name="LaButti K.M."/>
            <person name="Lapidus A."/>
            <person name="Lindquist E.A."/>
            <person name="Lipzen A.M."/>
            <person name="Meier-Kolthoff J.P."/>
            <person name="Ohm R.A."/>
            <person name="Otillar R.P."/>
            <person name="Pangilinan J.L."/>
            <person name="Peng Y."/>
            <person name="Rokas A."/>
            <person name="Rosa C.A."/>
            <person name="Scheuner C."/>
            <person name="Sibirny A.A."/>
            <person name="Slot J.C."/>
            <person name="Stielow J.B."/>
            <person name="Sun H."/>
            <person name="Kurtzman C.P."/>
            <person name="Blackwell M."/>
            <person name="Grigoriev I.V."/>
            <person name="Jeffries T.W."/>
        </authorList>
    </citation>
    <scope>NUCLEOTIDE SEQUENCE [LARGE SCALE GENOMIC DNA]</scope>
    <source>
        <strain evidence="9">ATCC 18201 / CBS 1600 / BCRC 20928 / JCM 3617 / NBRC 0987 / NRRL Y-1542</strain>
        <strain evidence="7">NRRL Y-1542</strain>
    </source>
</reference>
<dbReference type="GO" id="GO:0006260">
    <property type="term" value="P:DNA replication"/>
    <property type="evidence" value="ECO:0007669"/>
    <property type="project" value="InterPro"/>
</dbReference>
<dbReference type="OrthoDB" id="25571at2759"/>
<comment type="subcellular location">
    <subcellularLocation>
        <location evidence="1">Nucleus</location>
    </subcellularLocation>
</comment>
<dbReference type="InterPro" id="IPR036390">
    <property type="entry name" value="WH_DNA-bd_sf"/>
</dbReference>
<dbReference type="GO" id="GO:0035861">
    <property type="term" value="C:site of double-strand break"/>
    <property type="evidence" value="ECO:0007669"/>
    <property type="project" value="TreeGrafter"/>
</dbReference>
<dbReference type="STRING" id="983966.A0A0H5C9E0"/>
<evidence type="ECO:0000256" key="1">
    <source>
        <dbReference type="ARBA" id="ARBA00004123"/>
    </source>
</evidence>
<feature type="domain" description="OB" evidence="5">
    <location>
        <begin position="74"/>
        <end position="144"/>
    </location>
</feature>
<evidence type="ECO:0000313" key="7">
    <source>
        <dbReference type="EMBL" id="ODV73962.1"/>
    </source>
</evidence>
<dbReference type="GeneID" id="30988065"/>
<dbReference type="CDD" id="cd04478">
    <property type="entry name" value="RPA2_DBD_D"/>
    <property type="match status" value="1"/>
</dbReference>
<dbReference type="PANTHER" id="PTHR13989:SF16">
    <property type="entry name" value="REPLICATION PROTEIN A2"/>
    <property type="match status" value="1"/>
</dbReference>
<dbReference type="GO" id="GO:0005662">
    <property type="term" value="C:DNA replication factor A complex"/>
    <property type="evidence" value="ECO:0007669"/>
    <property type="project" value="TreeGrafter"/>
</dbReference>
<dbReference type="Proteomes" id="UP000094389">
    <property type="component" value="Unassembled WGS sequence"/>
</dbReference>
<dbReference type="Proteomes" id="UP000038830">
    <property type="component" value="Unassembled WGS sequence"/>
</dbReference>
<dbReference type="AlphaFoldDB" id="A0A0H5C9E0"/>
<keyword evidence="3" id="KW-0539">Nucleus</keyword>
<feature type="region of interest" description="Disordered" evidence="4">
    <location>
        <begin position="15"/>
        <end position="44"/>
    </location>
</feature>